<proteinExistence type="predicted"/>
<organism evidence="1">
    <name type="scientific">Brachypodium distachyon</name>
    <name type="common">Purple false brome</name>
    <name type="synonym">Trachynia distachya</name>
    <dbReference type="NCBI Taxonomy" id="15368"/>
    <lineage>
        <taxon>Eukaryota</taxon>
        <taxon>Viridiplantae</taxon>
        <taxon>Streptophyta</taxon>
        <taxon>Embryophyta</taxon>
        <taxon>Tracheophyta</taxon>
        <taxon>Spermatophyta</taxon>
        <taxon>Magnoliopsida</taxon>
        <taxon>Liliopsida</taxon>
        <taxon>Poales</taxon>
        <taxon>Poaceae</taxon>
        <taxon>BOP clade</taxon>
        <taxon>Pooideae</taxon>
        <taxon>Stipodae</taxon>
        <taxon>Brachypodieae</taxon>
        <taxon>Brachypodium</taxon>
    </lineage>
</organism>
<protein>
    <submittedName>
        <fullName evidence="1 2">Uncharacterized protein</fullName>
    </submittedName>
</protein>
<dbReference type="EMBL" id="CM000880">
    <property type="protein sequence ID" value="PNT78333.1"/>
    <property type="molecule type" value="Genomic_DNA"/>
</dbReference>
<accession>A0A2K2DVM1</accession>
<evidence type="ECO:0000313" key="3">
    <source>
        <dbReference type="Proteomes" id="UP000008810"/>
    </source>
</evidence>
<dbReference type="Proteomes" id="UP000008810">
    <property type="component" value="Chromosome 1"/>
</dbReference>
<dbReference type="AlphaFoldDB" id="A0A2K2DVM1"/>
<keyword evidence="3" id="KW-1185">Reference proteome</keyword>
<reference evidence="1 2" key="1">
    <citation type="journal article" date="2010" name="Nature">
        <title>Genome sequencing and analysis of the model grass Brachypodium distachyon.</title>
        <authorList>
            <consortium name="International Brachypodium Initiative"/>
        </authorList>
    </citation>
    <scope>NUCLEOTIDE SEQUENCE [LARGE SCALE GENOMIC DNA]</scope>
    <source>
        <strain evidence="1 2">Bd21</strain>
    </source>
</reference>
<dbReference type="EnsemblPlants" id="PNT78333">
    <property type="protein sequence ID" value="PNT78333"/>
    <property type="gene ID" value="BRADI_1g77705v3"/>
</dbReference>
<dbReference type="InParanoid" id="A0A2K2DVM1"/>
<evidence type="ECO:0000313" key="2">
    <source>
        <dbReference type="EnsemblPlants" id="PNT78333"/>
    </source>
</evidence>
<gene>
    <name evidence="1" type="ORF">BRADI_1g77705v3</name>
</gene>
<reference evidence="1" key="2">
    <citation type="submission" date="2017-06" db="EMBL/GenBank/DDBJ databases">
        <title>WGS assembly of Brachypodium distachyon.</title>
        <authorList>
            <consortium name="The International Brachypodium Initiative"/>
            <person name="Lucas S."/>
            <person name="Harmon-Smith M."/>
            <person name="Lail K."/>
            <person name="Tice H."/>
            <person name="Grimwood J."/>
            <person name="Bruce D."/>
            <person name="Barry K."/>
            <person name="Shu S."/>
            <person name="Lindquist E."/>
            <person name="Wang M."/>
            <person name="Pitluck S."/>
            <person name="Vogel J.P."/>
            <person name="Garvin D.F."/>
            <person name="Mockler T.C."/>
            <person name="Schmutz J."/>
            <person name="Rokhsar D."/>
            <person name="Bevan M.W."/>
        </authorList>
    </citation>
    <scope>NUCLEOTIDE SEQUENCE</scope>
    <source>
        <strain evidence="1">Bd21</strain>
    </source>
</reference>
<sequence length="36" mass="4106">MASYGISHTLIMSQIPRILRPWLNNPSFVDCSNKKS</sequence>
<name>A0A2K2DVM1_BRADI</name>
<dbReference type="Gramene" id="PNT78333">
    <property type="protein sequence ID" value="PNT78333"/>
    <property type="gene ID" value="BRADI_1g77705v3"/>
</dbReference>
<evidence type="ECO:0000313" key="1">
    <source>
        <dbReference type="EMBL" id="PNT78333.1"/>
    </source>
</evidence>
<reference evidence="2" key="3">
    <citation type="submission" date="2018-08" db="UniProtKB">
        <authorList>
            <consortium name="EnsemblPlants"/>
        </authorList>
    </citation>
    <scope>IDENTIFICATION</scope>
    <source>
        <strain evidence="2">cv. Bd21</strain>
    </source>
</reference>